<name>A0A0C2FEK2_9BILA</name>
<dbReference type="Pfam" id="PF03269">
    <property type="entry name" value="DUF268"/>
    <property type="match status" value="1"/>
</dbReference>
<proteinExistence type="predicted"/>
<organism evidence="1 2">
    <name type="scientific">Ancylostoma duodenale</name>
    <dbReference type="NCBI Taxonomy" id="51022"/>
    <lineage>
        <taxon>Eukaryota</taxon>
        <taxon>Metazoa</taxon>
        <taxon>Ecdysozoa</taxon>
        <taxon>Nematoda</taxon>
        <taxon>Chromadorea</taxon>
        <taxon>Rhabditida</taxon>
        <taxon>Rhabditina</taxon>
        <taxon>Rhabditomorpha</taxon>
        <taxon>Strongyloidea</taxon>
        <taxon>Ancylostomatidae</taxon>
        <taxon>Ancylostomatinae</taxon>
        <taxon>Ancylostoma</taxon>
    </lineage>
</organism>
<evidence type="ECO:0000313" key="2">
    <source>
        <dbReference type="Proteomes" id="UP000054047"/>
    </source>
</evidence>
<dbReference type="EMBL" id="KN773932">
    <property type="protein sequence ID" value="KIH45109.1"/>
    <property type="molecule type" value="Genomic_DNA"/>
</dbReference>
<gene>
    <name evidence="1" type="ORF">ANCDUO_24855</name>
</gene>
<sequence>MTQEPGEIRLCHHIFFNRAQRIGKIRLLIDYFHRYGDPVDPIGDLREVQKVMCLLKKGGEQLSEICCDKIHS</sequence>
<reference evidence="1 2" key="1">
    <citation type="submission" date="2013-12" db="EMBL/GenBank/DDBJ databases">
        <title>Draft genome of the parsitic nematode Ancylostoma duodenale.</title>
        <authorList>
            <person name="Mitreva M."/>
        </authorList>
    </citation>
    <scope>NUCLEOTIDE SEQUENCE [LARGE SCALE GENOMIC DNA]</scope>
    <source>
        <strain evidence="1 2">Zhejiang</strain>
    </source>
</reference>
<dbReference type="InterPro" id="IPR004951">
    <property type="entry name" value="DUF268_CAE_spp"/>
</dbReference>
<evidence type="ECO:0000313" key="1">
    <source>
        <dbReference type="EMBL" id="KIH45109.1"/>
    </source>
</evidence>
<accession>A0A0C2FEK2</accession>
<dbReference type="AlphaFoldDB" id="A0A0C2FEK2"/>
<keyword evidence="2" id="KW-1185">Reference proteome</keyword>
<protein>
    <submittedName>
        <fullName evidence="1">Uncharacterized protein</fullName>
    </submittedName>
</protein>
<dbReference type="Proteomes" id="UP000054047">
    <property type="component" value="Unassembled WGS sequence"/>
</dbReference>